<dbReference type="Proteomes" id="UP001220658">
    <property type="component" value="Unassembled WGS sequence"/>
</dbReference>
<gene>
    <name evidence="3" type="ORF">B5F14_04545</name>
    <name evidence="2" type="ORF">POG00_08490</name>
</gene>
<dbReference type="EMBL" id="JAQNCK010000024">
    <property type="protein sequence ID" value="MDC0828751.1"/>
    <property type="molecule type" value="Genomic_DNA"/>
</dbReference>
<evidence type="ECO:0000313" key="4">
    <source>
        <dbReference type="Proteomes" id="UP000195447"/>
    </source>
</evidence>
<keyword evidence="1" id="KW-0812">Transmembrane</keyword>
<feature type="transmembrane region" description="Helical" evidence="1">
    <location>
        <begin position="21"/>
        <end position="54"/>
    </location>
</feature>
<evidence type="ECO:0000313" key="2">
    <source>
        <dbReference type="EMBL" id="MDC0828751.1"/>
    </source>
</evidence>
<name>A0A1Y4LWN6_9FIRM</name>
<comment type="caution">
    <text evidence="3">The sequence shown here is derived from an EMBL/GenBank/DDBJ whole genome shotgun (WGS) entry which is preliminary data.</text>
</comment>
<protein>
    <recommendedName>
        <fullName evidence="5">Zn-finger containing protein</fullName>
    </recommendedName>
</protein>
<evidence type="ECO:0000313" key="3">
    <source>
        <dbReference type="EMBL" id="OUP61017.1"/>
    </source>
</evidence>
<sequence length="130" mass="15482">MKEKLYRFLAGRYGMDDLNKFLFALEILLIVLSFFVPNVIIAILFYLVLVLYVFRSFSRNIVARSIENQKYVRIRSKITHTFKAFFRSLKDRSYHYYVCPKCSQIIRVPRNKGMITITCPSCRTQFDKKS</sequence>
<reference evidence="2" key="3">
    <citation type="submission" date="2023-01" db="EMBL/GenBank/DDBJ databases">
        <title>Human gut microbiome strain richness.</title>
        <authorList>
            <person name="Chen-Liaw A."/>
        </authorList>
    </citation>
    <scope>NUCLEOTIDE SEQUENCE</scope>
    <source>
        <strain evidence="2">D55st1_G4_D55t1_190419</strain>
    </source>
</reference>
<evidence type="ECO:0000256" key="1">
    <source>
        <dbReference type="SAM" id="Phobius"/>
    </source>
</evidence>
<reference evidence="3" key="2">
    <citation type="journal article" date="2018" name="BMC Genomics">
        <title>Whole genome sequencing and function prediction of 133 gut anaerobes isolated from chicken caecum in pure cultures.</title>
        <authorList>
            <person name="Medvecky M."/>
            <person name="Cejkova D."/>
            <person name="Polansky O."/>
            <person name="Karasova D."/>
            <person name="Kubasova T."/>
            <person name="Cizek A."/>
            <person name="Rychlik I."/>
        </authorList>
    </citation>
    <scope>NUCLEOTIDE SEQUENCE</scope>
    <source>
        <strain evidence="3">An178</strain>
    </source>
</reference>
<dbReference type="AlphaFoldDB" id="A0A1Y4LWN6"/>
<proteinExistence type="predicted"/>
<dbReference type="RefSeq" id="WP_035401030.1">
    <property type="nucleotide sequence ID" value="NZ_CABKSV010000034.1"/>
</dbReference>
<dbReference type="Proteomes" id="UP000195447">
    <property type="component" value="Unassembled WGS sequence"/>
</dbReference>
<accession>A0A1Y4LWN6</accession>
<organism evidence="3 4">
    <name type="scientific">Faecalitalea cylindroides</name>
    <dbReference type="NCBI Taxonomy" id="39483"/>
    <lineage>
        <taxon>Bacteria</taxon>
        <taxon>Bacillati</taxon>
        <taxon>Bacillota</taxon>
        <taxon>Erysipelotrichia</taxon>
        <taxon>Erysipelotrichales</taxon>
        <taxon>Erysipelotrichaceae</taxon>
        <taxon>Faecalitalea</taxon>
    </lineage>
</organism>
<keyword evidence="1" id="KW-1133">Transmembrane helix</keyword>
<keyword evidence="4" id="KW-1185">Reference proteome</keyword>
<reference evidence="4" key="1">
    <citation type="submission" date="2017-04" db="EMBL/GenBank/DDBJ databases">
        <title>Function of individual gut microbiota members based on whole genome sequencing of pure cultures obtained from chicken caecum.</title>
        <authorList>
            <person name="Medvecky M."/>
            <person name="Cejkova D."/>
            <person name="Polansky O."/>
            <person name="Karasova D."/>
            <person name="Kubasova T."/>
            <person name="Cizek A."/>
            <person name="Rychlik I."/>
        </authorList>
    </citation>
    <scope>NUCLEOTIDE SEQUENCE [LARGE SCALE GENOMIC DNA]</scope>
    <source>
        <strain evidence="4">An178</strain>
    </source>
</reference>
<keyword evidence="1" id="KW-0472">Membrane</keyword>
<evidence type="ECO:0008006" key="5">
    <source>
        <dbReference type="Google" id="ProtNLM"/>
    </source>
</evidence>
<dbReference type="EMBL" id="NFKM01000007">
    <property type="protein sequence ID" value="OUP61017.1"/>
    <property type="molecule type" value="Genomic_DNA"/>
</dbReference>